<sequence>MDWLGALVLIGFSILIVTIILNTCGSGKKSSEGFSRGPTISRLPASPAANSEVTSLPSAPFTELAAVPRPPYDPAYPRTLIPQIVELKFAMDGFYEMELPYINSGDSAVQLPISEFKGDYETVKAELLFLQANPSNPPQLKVQDLNRMGKNLRALQKVAHTVIPEDTVEGFTGSSSSSSSSTSFMSSSSSTSFMPSSSSSTFISFAELQTLSLKLQVEIARLQASGTTDPVMQARINVFAQMKHSVDTLISQVNNKTLDPNMIPITQQDYAAFLPSLGANSAGMGGTLFKNGMPTLSSLFNNYQSGDISGAQLAETLFNKFTDGLSYNMSLSYTSPNEVTKEVAKSLYRGEFQGKIAALEGSIGDGFADGTNPTGDASAAANANQDPFDWKKRTIDVCSAIGRMGLDPGDFGCLSPSTQVSPEYSWRGHAKMVCTRAATASDPGLPEQIGCPPVSWPGWRS</sequence>
<evidence type="ECO:0000313" key="3">
    <source>
        <dbReference type="EMBL" id="QHU26282.1"/>
    </source>
</evidence>
<feature type="region of interest" description="Disordered" evidence="1">
    <location>
        <begin position="27"/>
        <end position="46"/>
    </location>
</feature>
<keyword evidence="2" id="KW-0472">Membrane</keyword>
<accession>A0A6C0LAF5</accession>
<dbReference type="AlphaFoldDB" id="A0A6C0LAF5"/>
<evidence type="ECO:0000256" key="1">
    <source>
        <dbReference type="SAM" id="MobiDB-lite"/>
    </source>
</evidence>
<reference evidence="3" key="1">
    <citation type="journal article" date="2020" name="Nature">
        <title>Giant virus diversity and host interactions through global metagenomics.</title>
        <authorList>
            <person name="Schulz F."/>
            <person name="Roux S."/>
            <person name="Paez-Espino D."/>
            <person name="Jungbluth S."/>
            <person name="Walsh D.A."/>
            <person name="Denef V.J."/>
            <person name="McMahon K.D."/>
            <person name="Konstantinidis K.T."/>
            <person name="Eloe-Fadrosh E.A."/>
            <person name="Kyrpides N.C."/>
            <person name="Woyke T."/>
        </authorList>
    </citation>
    <scope>NUCLEOTIDE SEQUENCE</scope>
    <source>
        <strain evidence="3">GVMAG-M-3300027759-16</strain>
    </source>
</reference>
<feature type="compositionally biased region" description="Low complexity" evidence="1">
    <location>
        <begin position="174"/>
        <end position="190"/>
    </location>
</feature>
<organism evidence="3">
    <name type="scientific">viral metagenome</name>
    <dbReference type="NCBI Taxonomy" id="1070528"/>
    <lineage>
        <taxon>unclassified sequences</taxon>
        <taxon>metagenomes</taxon>
        <taxon>organismal metagenomes</taxon>
    </lineage>
</organism>
<evidence type="ECO:0000256" key="2">
    <source>
        <dbReference type="SAM" id="Phobius"/>
    </source>
</evidence>
<protein>
    <submittedName>
        <fullName evidence="3">Uncharacterized protein</fullName>
    </submittedName>
</protein>
<proteinExistence type="predicted"/>
<keyword evidence="2" id="KW-1133">Transmembrane helix</keyword>
<keyword evidence="2" id="KW-0812">Transmembrane</keyword>
<feature type="transmembrane region" description="Helical" evidence="2">
    <location>
        <begin position="6"/>
        <end position="25"/>
    </location>
</feature>
<dbReference type="EMBL" id="MN740438">
    <property type="protein sequence ID" value="QHU26282.1"/>
    <property type="molecule type" value="Genomic_DNA"/>
</dbReference>
<feature type="region of interest" description="Disordered" evidence="1">
    <location>
        <begin position="169"/>
        <end position="190"/>
    </location>
</feature>
<name>A0A6C0LAF5_9ZZZZ</name>